<feature type="region of interest" description="Disordered" evidence="4">
    <location>
        <begin position="530"/>
        <end position="559"/>
    </location>
</feature>
<organism evidence="5 6">
    <name type="scientific">Ensete ventricosum</name>
    <name type="common">Abyssinian banana</name>
    <name type="synonym">Musa ensete</name>
    <dbReference type="NCBI Taxonomy" id="4639"/>
    <lineage>
        <taxon>Eukaryota</taxon>
        <taxon>Viridiplantae</taxon>
        <taxon>Streptophyta</taxon>
        <taxon>Embryophyta</taxon>
        <taxon>Tracheophyta</taxon>
        <taxon>Spermatophyta</taxon>
        <taxon>Magnoliopsida</taxon>
        <taxon>Liliopsida</taxon>
        <taxon>Zingiberales</taxon>
        <taxon>Musaceae</taxon>
        <taxon>Ensete</taxon>
    </lineage>
</organism>
<keyword evidence="3" id="KW-0175">Coiled coil</keyword>
<evidence type="ECO:0000256" key="2">
    <source>
        <dbReference type="ARBA" id="ARBA00022701"/>
    </source>
</evidence>
<accession>A0AAV8QF81</accession>
<evidence type="ECO:0000313" key="5">
    <source>
        <dbReference type="EMBL" id="KAJ8472033.1"/>
    </source>
</evidence>
<evidence type="ECO:0008006" key="7">
    <source>
        <dbReference type="Google" id="ProtNLM"/>
    </source>
</evidence>
<dbReference type="Gene3D" id="1.20.58.1520">
    <property type="match status" value="1"/>
</dbReference>
<feature type="coiled-coil region" evidence="3">
    <location>
        <begin position="463"/>
        <end position="493"/>
    </location>
</feature>
<dbReference type="PANTHER" id="PTHR19321">
    <property type="entry name" value="PROTEIN REGULATOR OF CYTOKINESIS 1 PRC1-RELATED"/>
    <property type="match status" value="1"/>
</dbReference>
<name>A0AAV8QF81_ENSVE</name>
<evidence type="ECO:0000256" key="1">
    <source>
        <dbReference type="ARBA" id="ARBA00006187"/>
    </source>
</evidence>
<keyword evidence="6" id="KW-1185">Reference proteome</keyword>
<evidence type="ECO:0000256" key="3">
    <source>
        <dbReference type="SAM" id="Coils"/>
    </source>
</evidence>
<gene>
    <name evidence="5" type="ORF">OPV22_026376</name>
</gene>
<comment type="caution">
    <text evidence="5">The sequence shown here is derived from an EMBL/GenBank/DDBJ whole genome shotgun (WGS) entry which is preliminary data.</text>
</comment>
<dbReference type="EMBL" id="JAQQAF010000007">
    <property type="protein sequence ID" value="KAJ8472033.1"/>
    <property type="molecule type" value="Genomic_DNA"/>
</dbReference>
<dbReference type="PANTHER" id="PTHR19321:SF4">
    <property type="entry name" value="65-KDA MICROTUBULE-ASSOCIATED PROTEIN 5"/>
    <property type="match status" value="1"/>
</dbReference>
<keyword evidence="2" id="KW-0493">Microtubule</keyword>
<dbReference type="Proteomes" id="UP001222027">
    <property type="component" value="Unassembled WGS sequence"/>
</dbReference>
<dbReference type="Pfam" id="PF03999">
    <property type="entry name" value="MAP65_ASE1"/>
    <property type="match status" value="1"/>
</dbReference>
<evidence type="ECO:0000313" key="6">
    <source>
        <dbReference type="Proteomes" id="UP001222027"/>
    </source>
</evidence>
<dbReference type="GO" id="GO:0005737">
    <property type="term" value="C:cytoplasm"/>
    <property type="evidence" value="ECO:0007669"/>
    <property type="project" value="TreeGrafter"/>
</dbReference>
<reference evidence="5 6" key="1">
    <citation type="submission" date="2022-12" db="EMBL/GenBank/DDBJ databases">
        <title>Chromosome-scale assembly of the Ensete ventricosum genome.</title>
        <authorList>
            <person name="Dussert Y."/>
            <person name="Stocks J."/>
            <person name="Wendawek A."/>
            <person name="Woldeyes F."/>
            <person name="Nichols R.A."/>
            <person name="Borrell J.S."/>
        </authorList>
    </citation>
    <scope>NUCLEOTIDE SEQUENCE [LARGE SCALE GENOMIC DNA]</scope>
    <source>
        <strain evidence="6">cv. Maze</strain>
        <tissue evidence="5">Seeds</tissue>
    </source>
</reference>
<evidence type="ECO:0000256" key="4">
    <source>
        <dbReference type="SAM" id="MobiDB-lite"/>
    </source>
</evidence>
<dbReference type="GO" id="GO:0005874">
    <property type="term" value="C:microtubule"/>
    <property type="evidence" value="ECO:0007669"/>
    <property type="project" value="UniProtKB-KW"/>
</dbReference>
<dbReference type="InterPro" id="IPR007145">
    <property type="entry name" value="MAP65_Ase1_PRC1"/>
</dbReference>
<dbReference type="AlphaFoldDB" id="A0AAV8QF81"/>
<proteinExistence type="inferred from homology"/>
<dbReference type="GO" id="GO:0008017">
    <property type="term" value="F:microtubule binding"/>
    <property type="evidence" value="ECO:0007669"/>
    <property type="project" value="InterPro"/>
</dbReference>
<sequence>MSRLPLPSPSRTEATTCGSLLQELQDLWDEIGENDRERDRTILQLEQECLDLYRRKVDQTRKHKAELHQILAEGEAEVSNLISILGERETFVRLEKTAGTLTEQLAMIKPLLDDLGQKKEQRIKEFLDVQLQIVRISAEIAGNIHQGSSTSVQVDQRDLTLKRLGELKCQLHELQKDKNLRLQKVGAYIKLIQDLSVVLSVDFYTMISGVHPSFGDSANNQTESISNDTLARLAGIVHSLKQEKLQRLQKLQNLGSTLVELWNLMDTPMDEQKRFDHVTCLISSSVDSVLGKGCLALELIDQVELEVERLNVLKASKMKELVLKKQNELDEIYTSVHMDVDGEGARETVIGLIDSGKVDLAELLSSMDNQIGKAKEQALSRKDILEKVEKWTFASEEENWLDDYEKDENRYAAGRGVHKNLKRAEKARILVNKIPSLVENLTSKIKAWENEKGMPFMYDKVRLLDSLENYVKLRQQREEEKRRFRERKKLQEQFATEQESLFGSKPSPMRQFPMKKPLGQSSSANIAACGTPTGRRVSTPFGRQGILSSGKEKKVGKGSIVTPDNYVSLQKDDSVSHNSAILSPLK</sequence>
<dbReference type="GO" id="GO:0005819">
    <property type="term" value="C:spindle"/>
    <property type="evidence" value="ECO:0007669"/>
    <property type="project" value="TreeGrafter"/>
</dbReference>
<dbReference type="GO" id="GO:0000226">
    <property type="term" value="P:microtubule cytoskeleton organization"/>
    <property type="evidence" value="ECO:0007669"/>
    <property type="project" value="InterPro"/>
</dbReference>
<protein>
    <recommendedName>
        <fullName evidence="7">65-kDa microtubule-associated protein 5</fullName>
    </recommendedName>
</protein>
<comment type="similarity">
    <text evidence="1">Belongs to the MAP65/ASE1 family.</text>
</comment>